<dbReference type="AlphaFoldDB" id="A0A831PQ15"/>
<evidence type="ECO:0000256" key="1">
    <source>
        <dbReference type="ARBA" id="ARBA00001946"/>
    </source>
</evidence>
<evidence type="ECO:0000256" key="5">
    <source>
        <dbReference type="ARBA" id="ARBA00022723"/>
    </source>
</evidence>
<dbReference type="CDD" id="cd05403">
    <property type="entry name" value="NT_KNTase_like"/>
    <property type="match status" value="1"/>
</dbReference>
<evidence type="ECO:0000256" key="3">
    <source>
        <dbReference type="ARBA" id="ARBA00022679"/>
    </source>
</evidence>
<keyword evidence="5" id="KW-0479">Metal-binding</keyword>
<evidence type="ECO:0000256" key="7">
    <source>
        <dbReference type="ARBA" id="ARBA00022840"/>
    </source>
</evidence>
<dbReference type="Proteomes" id="UP000886047">
    <property type="component" value="Unassembled WGS sequence"/>
</dbReference>
<evidence type="ECO:0000313" key="11">
    <source>
        <dbReference type="EMBL" id="HDR51203.1"/>
    </source>
</evidence>
<reference evidence="11" key="1">
    <citation type="journal article" date="2020" name="mSystems">
        <title>Genome- and Community-Level Interaction Insights into Carbon Utilization and Element Cycling Functions of Hydrothermarchaeota in Hydrothermal Sediment.</title>
        <authorList>
            <person name="Zhou Z."/>
            <person name="Liu Y."/>
            <person name="Xu W."/>
            <person name="Pan J."/>
            <person name="Luo Z.H."/>
            <person name="Li M."/>
        </authorList>
    </citation>
    <scope>NUCLEOTIDE SEQUENCE [LARGE SCALE GENOMIC DNA]</scope>
    <source>
        <strain evidence="11">SpSt-1217</strain>
    </source>
</reference>
<gene>
    <name evidence="11" type="ORF">ENN90_06215</name>
</gene>
<dbReference type="EMBL" id="DSDK01000340">
    <property type="protein sequence ID" value="HDR51203.1"/>
    <property type="molecule type" value="Genomic_DNA"/>
</dbReference>
<accession>A0A831PQ15</accession>
<keyword evidence="4" id="KW-0548">Nucleotidyltransferase</keyword>
<dbReference type="PANTHER" id="PTHR33571:SF12">
    <property type="entry name" value="BSL3053 PROTEIN"/>
    <property type="match status" value="1"/>
</dbReference>
<dbReference type="Pfam" id="PF01909">
    <property type="entry name" value="NTP_transf_2"/>
    <property type="match status" value="1"/>
</dbReference>
<dbReference type="GO" id="GO:0046872">
    <property type="term" value="F:metal ion binding"/>
    <property type="evidence" value="ECO:0007669"/>
    <property type="project" value="UniProtKB-KW"/>
</dbReference>
<evidence type="ECO:0000256" key="4">
    <source>
        <dbReference type="ARBA" id="ARBA00022695"/>
    </source>
</evidence>
<dbReference type="GO" id="GO:0005524">
    <property type="term" value="F:ATP binding"/>
    <property type="evidence" value="ECO:0007669"/>
    <property type="project" value="UniProtKB-KW"/>
</dbReference>
<protein>
    <submittedName>
        <fullName evidence="11">DNA polymerase subunit beta</fullName>
    </submittedName>
</protein>
<dbReference type="PANTHER" id="PTHR33571">
    <property type="entry name" value="SSL8005 PROTEIN"/>
    <property type="match status" value="1"/>
</dbReference>
<comment type="similarity">
    <text evidence="9">Belongs to the MntA antitoxin family.</text>
</comment>
<evidence type="ECO:0000256" key="6">
    <source>
        <dbReference type="ARBA" id="ARBA00022741"/>
    </source>
</evidence>
<sequence length="103" mass="12031">MVINDLIRDRDDFIALCKNHHVKQIYAFGSSVSDKFDPAKSDIDLLVEIDEPDPIERGEKILSLWHKLEAFFKRKVDLLSNPSIRNPYLRQSIDETKVLIYDD</sequence>
<comment type="cofactor">
    <cofactor evidence="1">
        <name>Mg(2+)</name>
        <dbReference type="ChEBI" id="CHEBI:18420"/>
    </cofactor>
</comment>
<keyword evidence="8" id="KW-0460">Magnesium</keyword>
<dbReference type="GO" id="GO:0016779">
    <property type="term" value="F:nucleotidyltransferase activity"/>
    <property type="evidence" value="ECO:0007669"/>
    <property type="project" value="UniProtKB-KW"/>
</dbReference>
<dbReference type="SUPFAM" id="SSF81301">
    <property type="entry name" value="Nucleotidyltransferase"/>
    <property type="match status" value="1"/>
</dbReference>
<keyword evidence="2" id="KW-1277">Toxin-antitoxin system</keyword>
<dbReference type="InterPro" id="IPR002934">
    <property type="entry name" value="Polymerase_NTP_transf_dom"/>
</dbReference>
<evidence type="ECO:0000256" key="2">
    <source>
        <dbReference type="ARBA" id="ARBA00022649"/>
    </source>
</evidence>
<name>A0A831PQ15_9BACT</name>
<proteinExistence type="inferred from homology"/>
<evidence type="ECO:0000256" key="9">
    <source>
        <dbReference type="ARBA" id="ARBA00038276"/>
    </source>
</evidence>
<evidence type="ECO:0000259" key="10">
    <source>
        <dbReference type="Pfam" id="PF01909"/>
    </source>
</evidence>
<evidence type="ECO:0000256" key="8">
    <source>
        <dbReference type="ARBA" id="ARBA00022842"/>
    </source>
</evidence>
<organism evidence="11">
    <name type="scientific">Mariniphaga anaerophila</name>
    <dbReference type="NCBI Taxonomy" id="1484053"/>
    <lineage>
        <taxon>Bacteria</taxon>
        <taxon>Pseudomonadati</taxon>
        <taxon>Bacteroidota</taxon>
        <taxon>Bacteroidia</taxon>
        <taxon>Marinilabiliales</taxon>
        <taxon>Prolixibacteraceae</taxon>
        <taxon>Mariniphaga</taxon>
    </lineage>
</organism>
<dbReference type="InterPro" id="IPR043519">
    <property type="entry name" value="NT_sf"/>
</dbReference>
<keyword evidence="6" id="KW-0547">Nucleotide-binding</keyword>
<comment type="caution">
    <text evidence="11">The sequence shown here is derived from an EMBL/GenBank/DDBJ whole genome shotgun (WGS) entry which is preliminary data.</text>
</comment>
<dbReference type="InterPro" id="IPR052038">
    <property type="entry name" value="Type-VII_TA_antitoxin"/>
</dbReference>
<keyword evidence="7" id="KW-0067">ATP-binding</keyword>
<keyword evidence="3" id="KW-0808">Transferase</keyword>
<dbReference type="Gene3D" id="3.30.460.10">
    <property type="entry name" value="Beta Polymerase, domain 2"/>
    <property type="match status" value="1"/>
</dbReference>
<feature type="domain" description="Polymerase nucleotidyl transferase" evidence="10">
    <location>
        <begin position="16"/>
        <end position="98"/>
    </location>
</feature>